<proteinExistence type="inferred from homology"/>
<comment type="subcellular location">
    <subcellularLocation>
        <location evidence="1">Membrane</location>
        <topology evidence="1">Multi-pass membrane protein</topology>
    </subcellularLocation>
</comment>
<evidence type="ECO:0000256" key="6">
    <source>
        <dbReference type="SAM" id="Phobius"/>
    </source>
</evidence>
<dbReference type="AlphaFoldDB" id="A0A6A6W4X9"/>
<dbReference type="GeneID" id="54489260"/>
<dbReference type="RefSeq" id="XP_033600439.1">
    <property type="nucleotide sequence ID" value="XM_033748206.1"/>
</dbReference>
<evidence type="ECO:0008006" key="9">
    <source>
        <dbReference type="Google" id="ProtNLM"/>
    </source>
</evidence>
<dbReference type="InterPro" id="IPR013901">
    <property type="entry name" value="Anthrone_oxy"/>
</dbReference>
<gene>
    <name evidence="7" type="ORF">EJ05DRAFT_510840</name>
</gene>
<evidence type="ECO:0000256" key="4">
    <source>
        <dbReference type="ARBA" id="ARBA00023136"/>
    </source>
</evidence>
<organism evidence="7 8">
    <name type="scientific">Pseudovirgaria hyperparasitica</name>
    <dbReference type="NCBI Taxonomy" id="470096"/>
    <lineage>
        <taxon>Eukaryota</taxon>
        <taxon>Fungi</taxon>
        <taxon>Dikarya</taxon>
        <taxon>Ascomycota</taxon>
        <taxon>Pezizomycotina</taxon>
        <taxon>Dothideomycetes</taxon>
        <taxon>Dothideomycetes incertae sedis</taxon>
        <taxon>Acrospermales</taxon>
        <taxon>Acrospermaceae</taxon>
        <taxon>Pseudovirgaria</taxon>
    </lineage>
</organism>
<sequence>MSAYAARPMPSSVKVVQCIGITSAAYLLGQVVTLSTCAIPAILQAPAPLAARQWVTMFVRARALGIAVTAIPVVAFSWLAWKDGLQPRNFKLYLTAALMHFLVFPYTMLVILPTNNKLEEKAQTMSDNEVEPSAAEAGIQKEETVHALVDKWGLVAIGRAVLAGVGTVCGLMATVKQYDVVIVDLASLAKPE</sequence>
<feature type="transmembrane region" description="Helical" evidence="6">
    <location>
        <begin position="20"/>
        <end position="43"/>
    </location>
</feature>
<dbReference type="Proteomes" id="UP000799437">
    <property type="component" value="Unassembled WGS sequence"/>
</dbReference>
<accession>A0A6A6W4X9</accession>
<evidence type="ECO:0000256" key="3">
    <source>
        <dbReference type="ARBA" id="ARBA00022989"/>
    </source>
</evidence>
<keyword evidence="8" id="KW-1185">Reference proteome</keyword>
<keyword evidence="4 6" id="KW-0472">Membrane</keyword>
<keyword evidence="2 6" id="KW-0812">Transmembrane</keyword>
<protein>
    <recommendedName>
        <fullName evidence="9">DUF1772-domain-containing protein</fullName>
    </recommendedName>
</protein>
<evidence type="ECO:0000256" key="5">
    <source>
        <dbReference type="ARBA" id="ARBA00034313"/>
    </source>
</evidence>
<evidence type="ECO:0000313" key="7">
    <source>
        <dbReference type="EMBL" id="KAF2757988.1"/>
    </source>
</evidence>
<dbReference type="GO" id="GO:0016020">
    <property type="term" value="C:membrane"/>
    <property type="evidence" value="ECO:0007669"/>
    <property type="project" value="UniProtKB-SubCell"/>
</dbReference>
<dbReference type="OrthoDB" id="5954308at2759"/>
<dbReference type="Pfam" id="PF08592">
    <property type="entry name" value="Anthrone_oxy"/>
    <property type="match status" value="1"/>
</dbReference>
<evidence type="ECO:0000256" key="1">
    <source>
        <dbReference type="ARBA" id="ARBA00004141"/>
    </source>
</evidence>
<reference evidence="7" key="1">
    <citation type="journal article" date="2020" name="Stud. Mycol.">
        <title>101 Dothideomycetes genomes: a test case for predicting lifestyles and emergence of pathogens.</title>
        <authorList>
            <person name="Haridas S."/>
            <person name="Albert R."/>
            <person name="Binder M."/>
            <person name="Bloem J."/>
            <person name="Labutti K."/>
            <person name="Salamov A."/>
            <person name="Andreopoulos B."/>
            <person name="Baker S."/>
            <person name="Barry K."/>
            <person name="Bills G."/>
            <person name="Bluhm B."/>
            <person name="Cannon C."/>
            <person name="Castanera R."/>
            <person name="Culley D."/>
            <person name="Daum C."/>
            <person name="Ezra D."/>
            <person name="Gonzalez J."/>
            <person name="Henrissat B."/>
            <person name="Kuo A."/>
            <person name="Liang C."/>
            <person name="Lipzen A."/>
            <person name="Lutzoni F."/>
            <person name="Magnuson J."/>
            <person name="Mondo S."/>
            <person name="Nolan M."/>
            <person name="Ohm R."/>
            <person name="Pangilinan J."/>
            <person name="Park H.-J."/>
            <person name="Ramirez L."/>
            <person name="Alfaro M."/>
            <person name="Sun H."/>
            <person name="Tritt A."/>
            <person name="Yoshinaga Y."/>
            <person name="Zwiers L.-H."/>
            <person name="Turgeon B."/>
            <person name="Goodwin S."/>
            <person name="Spatafora J."/>
            <person name="Crous P."/>
            <person name="Grigoriev I."/>
        </authorList>
    </citation>
    <scope>NUCLEOTIDE SEQUENCE</scope>
    <source>
        <strain evidence="7">CBS 121739</strain>
    </source>
</reference>
<keyword evidence="3 6" id="KW-1133">Transmembrane helix</keyword>
<evidence type="ECO:0000313" key="8">
    <source>
        <dbReference type="Proteomes" id="UP000799437"/>
    </source>
</evidence>
<dbReference type="PANTHER" id="PTHR35042">
    <property type="entry name" value="ANTHRONE OXYGENASE ENCC"/>
    <property type="match status" value="1"/>
</dbReference>
<name>A0A6A6W4X9_9PEZI</name>
<dbReference type="EMBL" id="ML996572">
    <property type="protein sequence ID" value="KAF2757988.1"/>
    <property type="molecule type" value="Genomic_DNA"/>
</dbReference>
<dbReference type="PANTHER" id="PTHR35042:SF1">
    <property type="entry name" value="DUF1772-DOMAIN-CONTAINING PROTEIN"/>
    <property type="match status" value="1"/>
</dbReference>
<comment type="similarity">
    <text evidence="5">Belongs to the anthrone oxygenase family.</text>
</comment>
<evidence type="ECO:0000256" key="2">
    <source>
        <dbReference type="ARBA" id="ARBA00022692"/>
    </source>
</evidence>
<feature type="transmembrane region" description="Helical" evidence="6">
    <location>
        <begin position="93"/>
        <end position="112"/>
    </location>
</feature>
<feature type="transmembrane region" description="Helical" evidence="6">
    <location>
        <begin position="63"/>
        <end position="81"/>
    </location>
</feature>